<evidence type="ECO:0000256" key="3">
    <source>
        <dbReference type="PROSITE-ProRule" id="PRU00023"/>
    </source>
</evidence>
<reference evidence="5 6" key="1">
    <citation type="journal article" date="2019" name="Nat. Ecol. Evol.">
        <title>Megaphylogeny resolves global patterns of mushroom evolution.</title>
        <authorList>
            <person name="Varga T."/>
            <person name="Krizsan K."/>
            <person name="Foldi C."/>
            <person name="Dima B."/>
            <person name="Sanchez-Garcia M."/>
            <person name="Sanchez-Ramirez S."/>
            <person name="Szollosi G.J."/>
            <person name="Szarkandi J.G."/>
            <person name="Papp V."/>
            <person name="Albert L."/>
            <person name="Andreopoulos W."/>
            <person name="Angelini C."/>
            <person name="Antonin V."/>
            <person name="Barry K.W."/>
            <person name="Bougher N.L."/>
            <person name="Buchanan P."/>
            <person name="Buyck B."/>
            <person name="Bense V."/>
            <person name="Catcheside P."/>
            <person name="Chovatia M."/>
            <person name="Cooper J."/>
            <person name="Damon W."/>
            <person name="Desjardin D."/>
            <person name="Finy P."/>
            <person name="Geml J."/>
            <person name="Haridas S."/>
            <person name="Hughes K."/>
            <person name="Justo A."/>
            <person name="Karasinski D."/>
            <person name="Kautmanova I."/>
            <person name="Kiss B."/>
            <person name="Kocsube S."/>
            <person name="Kotiranta H."/>
            <person name="LaButti K.M."/>
            <person name="Lechner B.E."/>
            <person name="Liimatainen K."/>
            <person name="Lipzen A."/>
            <person name="Lukacs Z."/>
            <person name="Mihaltcheva S."/>
            <person name="Morgado L.N."/>
            <person name="Niskanen T."/>
            <person name="Noordeloos M.E."/>
            <person name="Ohm R.A."/>
            <person name="Ortiz-Santana B."/>
            <person name="Ovrebo C."/>
            <person name="Racz N."/>
            <person name="Riley R."/>
            <person name="Savchenko A."/>
            <person name="Shiryaev A."/>
            <person name="Soop K."/>
            <person name="Spirin V."/>
            <person name="Szebenyi C."/>
            <person name="Tomsovsky M."/>
            <person name="Tulloss R.E."/>
            <person name="Uehling J."/>
            <person name="Grigoriev I.V."/>
            <person name="Vagvolgyi C."/>
            <person name="Papp T."/>
            <person name="Martin F.M."/>
            <person name="Miettinen O."/>
            <person name="Hibbett D.S."/>
            <person name="Nagy L.G."/>
        </authorList>
    </citation>
    <scope>NUCLEOTIDE SEQUENCE [LARGE SCALE GENOMIC DNA]</scope>
    <source>
        <strain evidence="5 6">CBS 962.96</strain>
    </source>
</reference>
<evidence type="ECO:0000313" key="5">
    <source>
        <dbReference type="EMBL" id="THU92398.1"/>
    </source>
</evidence>
<keyword evidence="6" id="KW-1185">Reference proteome</keyword>
<dbReference type="Gene3D" id="1.25.40.20">
    <property type="entry name" value="Ankyrin repeat-containing domain"/>
    <property type="match status" value="2"/>
</dbReference>
<dbReference type="InterPro" id="IPR036770">
    <property type="entry name" value="Ankyrin_rpt-contain_sf"/>
</dbReference>
<gene>
    <name evidence="5" type="ORF">K435DRAFT_862500</name>
</gene>
<dbReference type="PROSITE" id="PS50297">
    <property type="entry name" value="ANK_REP_REGION"/>
    <property type="match status" value="1"/>
</dbReference>
<dbReference type="OrthoDB" id="539213at2759"/>
<dbReference type="Proteomes" id="UP000297245">
    <property type="component" value="Unassembled WGS sequence"/>
</dbReference>
<name>A0A4S8LTV3_DENBC</name>
<dbReference type="PROSITE" id="PS50088">
    <property type="entry name" value="ANK_REPEAT"/>
    <property type="match status" value="2"/>
</dbReference>
<keyword evidence="2 3" id="KW-0040">ANK repeat</keyword>
<protein>
    <submittedName>
        <fullName evidence="5">Ankyrin</fullName>
    </submittedName>
</protein>
<evidence type="ECO:0000313" key="6">
    <source>
        <dbReference type="Proteomes" id="UP000297245"/>
    </source>
</evidence>
<sequence>MPSSHPKCPMPENCCLQCCAMVADDLGVASALGSGADVNAVDALGRTALMCAIAGENWSDVNISYASFMTKKRLRTIQSLLECRDISLFTLNSSQSGYNNVTPLGMAAWLNMPDVVRVLLEGSADAVSVDGMDKHGATPLMYAARDGSLEVVKLLLQYGARPDFRDGNCRSTIQYALTHPQTLYLCEIALCQRRLRQNETSPQTTTTFQSHLDEPSCPLTASLPEFSPEATSKTTDTIIQLILSSNITSLQSILSFPGTSSASSHSQPHSPVLLNLPDAKGWSAIHYCAQLQFPSIQMLDTLYLSGADVSLFTAQEHWTVLHCLAVSYRPPDRTPTTTYALLKFVTHLLFNLRAPFSAKDKDDETCIHIAAENGQSIDLLKILIECDRSKSVQSIRNSRGLTAQEVARPEFLALFGIDPEEEDRPELFLSMATIRSATSNSSLASFASSGEPSSIHSRREATSSSDSRVCPDDFDIVTAAHQLIDKLRATSPSIHHPTATSHLNYVENILRETEVLRSTIIQCFRSRAKGGFKVWEDMKSDSDNVSHLLSNATAAVNTRLVEHGLPPIQPKAVREFEDSHAMAVSVTSSPPSTPLPVDARPKILSGMKMRRNDSKFSSNFMGWLKRKSSEHFKDNKKAKETLVQETTLLSSHKVTSTRPAPNPIVDKTLQISRIVVTAMRDMSVINEKLTSAKELMTSANRSIARANHIIKGVIRSRNTMLEDLRASGHKEADELSLRGTPGLLGYSNYLAQKPSIQSIDSVSSVGSTVSSFSCSGNIADNDDEEIKAIHRLVLRKIEAQHDGALDEIDKVVEWLRVIKEIVRGVKRQTY</sequence>
<dbReference type="AlphaFoldDB" id="A0A4S8LTV3"/>
<proteinExistence type="predicted"/>
<dbReference type="SUPFAM" id="SSF48403">
    <property type="entry name" value="Ankyrin repeat"/>
    <property type="match status" value="1"/>
</dbReference>
<dbReference type="PANTHER" id="PTHR24198">
    <property type="entry name" value="ANKYRIN REPEAT AND PROTEIN KINASE DOMAIN-CONTAINING PROTEIN"/>
    <property type="match status" value="1"/>
</dbReference>
<feature type="region of interest" description="Disordered" evidence="4">
    <location>
        <begin position="444"/>
        <end position="468"/>
    </location>
</feature>
<feature type="repeat" description="ANK" evidence="3">
    <location>
        <begin position="99"/>
        <end position="131"/>
    </location>
</feature>
<evidence type="ECO:0000256" key="2">
    <source>
        <dbReference type="ARBA" id="ARBA00023043"/>
    </source>
</evidence>
<evidence type="ECO:0000256" key="1">
    <source>
        <dbReference type="ARBA" id="ARBA00022737"/>
    </source>
</evidence>
<organism evidence="5 6">
    <name type="scientific">Dendrothele bispora (strain CBS 962.96)</name>
    <dbReference type="NCBI Taxonomy" id="1314807"/>
    <lineage>
        <taxon>Eukaryota</taxon>
        <taxon>Fungi</taxon>
        <taxon>Dikarya</taxon>
        <taxon>Basidiomycota</taxon>
        <taxon>Agaricomycotina</taxon>
        <taxon>Agaricomycetes</taxon>
        <taxon>Agaricomycetidae</taxon>
        <taxon>Agaricales</taxon>
        <taxon>Agaricales incertae sedis</taxon>
        <taxon>Dendrothele</taxon>
    </lineage>
</organism>
<dbReference type="EMBL" id="ML179280">
    <property type="protein sequence ID" value="THU92398.1"/>
    <property type="molecule type" value="Genomic_DNA"/>
</dbReference>
<dbReference type="SMART" id="SM00248">
    <property type="entry name" value="ANK"/>
    <property type="match status" value="5"/>
</dbReference>
<evidence type="ECO:0000256" key="4">
    <source>
        <dbReference type="SAM" id="MobiDB-lite"/>
    </source>
</evidence>
<dbReference type="PANTHER" id="PTHR24198:SF165">
    <property type="entry name" value="ANKYRIN REPEAT-CONTAINING PROTEIN-RELATED"/>
    <property type="match status" value="1"/>
</dbReference>
<accession>A0A4S8LTV3</accession>
<dbReference type="InterPro" id="IPR002110">
    <property type="entry name" value="Ankyrin_rpt"/>
</dbReference>
<keyword evidence="1" id="KW-0677">Repeat</keyword>
<feature type="compositionally biased region" description="Low complexity" evidence="4">
    <location>
        <begin position="444"/>
        <end position="454"/>
    </location>
</feature>
<feature type="repeat" description="ANK" evidence="3">
    <location>
        <begin position="135"/>
        <end position="167"/>
    </location>
</feature>
<dbReference type="Pfam" id="PF12796">
    <property type="entry name" value="Ank_2"/>
    <property type="match status" value="1"/>
</dbReference>